<protein>
    <recommendedName>
        <fullName evidence="2">RING-type domain-containing protein</fullName>
    </recommendedName>
</protein>
<proteinExistence type="predicted"/>
<accession>A0AAN7B2A6</accession>
<dbReference type="InterPro" id="IPR013083">
    <property type="entry name" value="Znf_RING/FYVE/PHD"/>
</dbReference>
<evidence type="ECO:0000313" key="3">
    <source>
        <dbReference type="EMBL" id="KAK4208283.1"/>
    </source>
</evidence>
<dbReference type="Proteomes" id="UP001301769">
    <property type="component" value="Unassembled WGS sequence"/>
</dbReference>
<dbReference type="SMART" id="SM00184">
    <property type="entry name" value="RING"/>
    <property type="match status" value="1"/>
</dbReference>
<gene>
    <name evidence="3" type="ORF">QBC37DRAFT_379229</name>
</gene>
<dbReference type="EMBL" id="MU858250">
    <property type="protein sequence ID" value="KAK4208283.1"/>
    <property type="molecule type" value="Genomic_DNA"/>
</dbReference>
<reference evidence="3" key="2">
    <citation type="submission" date="2023-05" db="EMBL/GenBank/DDBJ databases">
        <authorList>
            <consortium name="Lawrence Berkeley National Laboratory"/>
            <person name="Steindorff A."/>
            <person name="Hensen N."/>
            <person name="Bonometti L."/>
            <person name="Westerberg I."/>
            <person name="Brannstrom I.O."/>
            <person name="Guillou S."/>
            <person name="Cros-Aarteil S."/>
            <person name="Calhoun S."/>
            <person name="Haridas S."/>
            <person name="Kuo A."/>
            <person name="Mondo S."/>
            <person name="Pangilinan J."/>
            <person name="Riley R."/>
            <person name="Labutti K."/>
            <person name="Andreopoulos B."/>
            <person name="Lipzen A."/>
            <person name="Chen C."/>
            <person name="Yanf M."/>
            <person name="Daum C."/>
            <person name="Ng V."/>
            <person name="Clum A."/>
            <person name="Ohm R."/>
            <person name="Martin F."/>
            <person name="Silar P."/>
            <person name="Natvig D."/>
            <person name="Lalanne C."/>
            <person name="Gautier V."/>
            <person name="Ament-Velasquez S.L."/>
            <person name="Kruys A."/>
            <person name="Hutchinson M.I."/>
            <person name="Powell A.J."/>
            <person name="Barry K."/>
            <person name="Miller A.N."/>
            <person name="Grigoriev I.V."/>
            <person name="Debuchy R."/>
            <person name="Gladieux P."/>
            <person name="Thoren M.H."/>
            <person name="Johannesson H."/>
        </authorList>
    </citation>
    <scope>NUCLEOTIDE SEQUENCE</scope>
    <source>
        <strain evidence="3">PSN293</strain>
    </source>
</reference>
<keyword evidence="1" id="KW-0862">Zinc</keyword>
<evidence type="ECO:0000259" key="2">
    <source>
        <dbReference type="PROSITE" id="PS50089"/>
    </source>
</evidence>
<keyword evidence="1" id="KW-0479">Metal-binding</keyword>
<dbReference type="Gene3D" id="3.30.40.10">
    <property type="entry name" value="Zinc/RING finger domain, C3HC4 (zinc finger)"/>
    <property type="match status" value="1"/>
</dbReference>
<sequence length="177" mass="21016">MFCCICYENELFIHRAQAYKYKPDAEYAMLLPCGHILGHVCLQAWKEDCQTNENPYTCPVCRLELEPPRCPRHKVPEAINLARPLPSSSRTRLWLRNFIVSGDEPERTPNQYPTEGDKYKGKFSKDCHYCFEERRPDWKAQYEADCKEWIAKGFFSPWSPEQVESDWAHRLRARPRR</sequence>
<reference evidence="3" key="1">
    <citation type="journal article" date="2023" name="Mol. Phylogenet. Evol.">
        <title>Genome-scale phylogeny and comparative genomics of the fungal order Sordariales.</title>
        <authorList>
            <person name="Hensen N."/>
            <person name="Bonometti L."/>
            <person name="Westerberg I."/>
            <person name="Brannstrom I.O."/>
            <person name="Guillou S."/>
            <person name="Cros-Aarteil S."/>
            <person name="Calhoun S."/>
            <person name="Haridas S."/>
            <person name="Kuo A."/>
            <person name="Mondo S."/>
            <person name="Pangilinan J."/>
            <person name="Riley R."/>
            <person name="LaButti K."/>
            <person name="Andreopoulos B."/>
            <person name="Lipzen A."/>
            <person name="Chen C."/>
            <person name="Yan M."/>
            <person name="Daum C."/>
            <person name="Ng V."/>
            <person name="Clum A."/>
            <person name="Steindorff A."/>
            <person name="Ohm R.A."/>
            <person name="Martin F."/>
            <person name="Silar P."/>
            <person name="Natvig D.O."/>
            <person name="Lalanne C."/>
            <person name="Gautier V."/>
            <person name="Ament-Velasquez S.L."/>
            <person name="Kruys A."/>
            <person name="Hutchinson M.I."/>
            <person name="Powell A.J."/>
            <person name="Barry K."/>
            <person name="Miller A.N."/>
            <person name="Grigoriev I.V."/>
            <person name="Debuchy R."/>
            <person name="Gladieux P."/>
            <person name="Hiltunen Thoren M."/>
            <person name="Johannesson H."/>
        </authorList>
    </citation>
    <scope>NUCLEOTIDE SEQUENCE</scope>
    <source>
        <strain evidence="3">PSN293</strain>
    </source>
</reference>
<evidence type="ECO:0000313" key="4">
    <source>
        <dbReference type="Proteomes" id="UP001301769"/>
    </source>
</evidence>
<keyword evidence="4" id="KW-1185">Reference proteome</keyword>
<comment type="caution">
    <text evidence="3">The sequence shown here is derived from an EMBL/GenBank/DDBJ whole genome shotgun (WGS) entry which is preliminary data.</text>
</comment>
<keyword evidence="1" id="KW-0863">Zinc-finger</keyword>
<evidence type="ECO:0000256" key="1">
    <source>
        <dbReference type="PROSITE-ProRule" id="PRU00175"/>
    </source>
</evidence>
<organism evidence="3 4">
    <name type="scientific">Rhypophila decipiens</name>
    <dbReference type="NCBI Taxonomy" id="261697"/>
    <lineage>
        <taxon>Eukaryota</taxon>
        <taxon>Fungi</taxon>
        <taxon>Dikarya</taxon>
        <taxon>Ascomycota</taxon>
        <taxon>Pezizomycotina</taxon>
        <taxon>Sordariomycetes</taxon>
        <taxon>Sordariomycetidae</taxon>
        <taxon>Sordariales</taxon>
        <taxon>Naviculisporaceae</taxon>
        <taxon>Rhypophila</taxon>
    </lineage>
</organism>
<dbReference type="GO" id="GO:0008270">
    <property type="term" value="F:zinc ion binding"/>
    <property type="evidence" value="ECO:0007669"/>
    <property type="project" value="UniProtKB-KW"/>
</dbReference>
<dbReference type="AlphaFoldDB" id="A0AAN7B2A6"/>
<dbReference type="PROSITE" id="PS50089">
    <property type="entry name" value="ZF_RING_2"/>
    <property type="match status" value="1"/>
</dbReference>
<dbReference type="SUPFAM" id="SSF57850">
    <property type="entry name" value="RING/U-box"/>
    <property type="match status" value="1"/>
</dbReference>
<name>A0AAN7B2A6_9PEZI</name>
<feature type="domain" description="RING-type" evidence="2">
    <location>
        <begin position="3"/>
        <end position="62"/>
    </location>
</feature>
<dbReference type="InterPro" id="IPR001841">
    <property type="entry name" value="Znf_RING"/>
</dbReference>